<name>A0A2I7KHC7_9RHOB</name>
<protein>
    <recommendedName>
        <fullName evidence="1">HTH cro/C1-type domain-containing protein</fullName>
    </recommendedName>
</protein>
<dbReference type="Proteomes" id="UP000236447">
    <property type="component" value="Plasmid pP88_h"/>
</dbReference>
<dbReference type="AlphaFoldDB" id="A0A2I7KHC7"/>
<evidence type="ECO:0000313" key="3">
    <source>
        <dbReference type="Proteomes" id="UP000236447"/>
    </source>
</evidence>
<geneLocation type="plasmid" evidence="3">
    <name>pp88_h</name>
</geneLocation>
<dbReference type="InterPro" id="IPR001387">
    <property type="entry name" value="Cro/C1-type_HTH"/>
</dbReference>
<organism evidence="2 3">
    <name type="scientific">Phaeobacter inhibens</name>
    <dbReference type="NCBI Taxonomy" id="221822"/>
    <lineage>
        <taxon>Bacteria</taxon>
        <taxon>Pseudomonadati</taxon>
        <taxon>Pseudomonadota</taxon>
        <taxon>Alphaproteobacteria</taxon>
        <taxon>Rhodobacterales</taxon>
        <taxon>Roseobacteraceae</taxon>
        <taxon>Phaeobacter</taxon>
    </lineage>
</organism>
<gene>
    <name evidence="2" type="ORF">PhaeoP88_04685</name>
</gene>
<feature type="domain" description="HTH cro/C1-type" evidence="1">
    <location>
        <begin position="10"/>
        <end position="62"/>
    </location>
</feature>
<evidence type="ECO:0000259" key="1">
    <source>
        <dbReference type="Pfam" id="PF13443"/>
    </source>
</evidence>
<dbReference type="EMBL" id="CP010733">
    <property type="protein sequence ID" value="AUR01997.1"/>
    <property type="molecule type" value="Genomic_DNA"/>
</dbReference>
<proteinExistence type="predicted"/>
<accession>A0A2I7KHC7</accession>
<sequence length="107" mass="12390">MIDWERRRRNIKILCAAHDVNPTQVALEMDMSPNTLTKFLNSKTPRGVNQRTLALILEYFNLADEADLDTDNPLSDPKIALRRIIDNLSPEDAIILNRELQNRFTQE</sequence>
<reference evidence="2 3" key="2">
    <citation type="journal article" date="2017" name="Genome Biol. Evol.">
        <title>Trajectories and Drivers of Genome Evolution in Surface-Associated Marine Phaeobacter.</title>
        <authorList>
            <person name="Freese H.M."/>
            <person name="Sikorski J."/>
            <person name="Bunk B."/>
            <person name="Scheuner C."/>
            <person name="Meier-Kolthoff J.P."/>
            <person name="Sproer C."/>
            <person name="Gram L."/>
            <person name="Overmann J."/>
        </authorList>
    </citation>
    <scope>NUCLEOTIDE SEQUENCE [LARGE SCALE GENOMIC DNA]</scope>
    <source>
        <strain evidence="2 3">P88</strain>
        <plasmid evidence="3">pp88_h</plasmid>
    </source>
</reference>
<dbReference type="Pfam" id="PF13443">
    <property type="entry name" value="HTH_26"/>
    <property type="match status" value="1"/>
</dbReference>
<keyword evidence="2" id="KW-0614">Plasmid</keyword>
<evidence type="ECO:0000313" key="2">
    <source>
        <dbReference type="EMBL" id="AUR01997.1"/>
    </source>
</evidence>
<dbReference type="RefSeq" id="WP_102906876.1">
    <property type="nucleotide sequence ID" value="NZ_CP010733.1"/>
</dbReference>
<reference evidence="2 3" key="1">
    <citation type="journal article" date="2017" name="Front. Microbiol.">
        <title>Phaeobacter piscinae sp. nov., a species of the Roseobacter group and potential aquaculture probiont.</title>
        <authorList>
            <person name="Sonnenschein E.C."/>
            <person name="Phippen C.B.W."/>
            <person name="Nielsen K.F."/>
            <person name="Mateiu R.V."/>
            <person name="Melchiorsen J."/>
            <person name="Gram L."/>
            <person name="Overmann J."/>
            <person name="Freese H.M."/>
        </authorList>
    </citation>
    <scope>NUCLEOTIDE SEQUENCE [LARGE SCALE GENOMIC DNA]</scope>
    <source>
        <strain evidence="2 3">P88</strain>
        <plasmid evidence="3">pp88_h</plasmid>
    </source>
</reference>